<comment type="caution">
    <text evidence="5">The sequence shown here is derived from an EMBL/GenBank/DDBJ whole genome shotgun (WGS) entry which is preliminary data.</text>
</comment>
<dbReference type="EMBL" id="QGNW01000006">
    <property type="protein sequence ID" value="RVX20772.1"/>
    <property type="molecule type" value="Genomic_DNA"/>
</dbReference>
<protein>
    <submittedName>
        <fullName evidence="5">Protein SPIRRIG</fullName>
    </submittedName>
</protein>
<evidence type="ECO:0000256" key="2">
    <source>
        <dbReference type="ARBA" id="ARBA00022737"/>
    </source>
</evidence>
<dbReference type="InterPro" id="IPR036322">
    <property type="entry name" value="WD40_repeat_dom_sf"/>
</dbReference>
<organism evidence="5 6">
    <name type="scientific">Vitis vinifera</name>
    <name type="common">Grape</name>
    <dbReference type="NCBI Taxonomy" id="29760"/>
    <lineage>
        <taxon>Eukaryota</taxon>
        <taxon>Viridiplantae</taxon>
        <taxon>Streptophyta</taxon>
        <taxon>Embryophyta</taxon>
        <taxon>Tracheophyta</taxon>
        <taxon>Spermatophyta</taxon>
        <taxon>Magnoliopsida</taxon>
        <taxon>eudicotyledons</taxon>
        <taxon>Gunneridae</taxon>
        <taxon>Pentapetalae</taxon>
        <taxon>rosids</taxon>
        <taxon>Vitales</taxon>
        <taxon>Vitaceae</taxon>
        <taxon>Viteae</taxon>
        <taxon>Vitis</taxon>
    </lineage>
</organism>
<evidence type="ECO:0000256" key="3">
    <source>
        <dbReference type="PROSITE-ProRule" id="PRU00221"/>
    </source>
</evidence>
<feature type="repeat" description="WD" evidence="3">
    <location>
        <begin position="15"/>
        <end position="56"/>
    </location>
</feature>
<dbReference type="Pfam" id="PF00400">
    <property type="entry name" value="WD40"/>
    <property type="match status" value="1"/>
</dbReference>
<reference evidence="5 6" key="1">
    <citation type="journal article" date="2018" name="PLoS Genet.">
        <title>Population sequencing reveals clonal diversity and ancestral inbreeding in the grapevine cultivar Chardonnay.</title>
        <authorList>
            <person name="Roach M.J."/>
            <person name="Johnson D.L."/>
            <person name="Bohlmann J."/>
            <person name="van Vuuren H.J."/>
            <person name="Jones S.J."/>
            <person name="Pretorius I.S."/>
            <person name="Schmidt S.A."/>
            <person name="Borneman A.R."/>
        </authorList>
    </citation>
    <scope>NUCLEOTIDE SEQUENCE [LARGE SCALE GENOMIC DNA]</scope>
    <source>
        <strain evidence="6">cv. Chardonnay</strain>
        <tissue evidence="5">Leaf</tissue>
    </source>
</reference>
<gene>
    <name evidence="5" type="primary">SPI_3</name>
    <name evidence="5" type="ORF">CK203_002513</name>
</gene>
<dbReference type="PROSITE" id="PS50082">
    <property type="entry name" value="WD_REPEATS_2"/>
    <property type="match status" value="1"/>
</dbReference>
<dbReference type="AlphaFoldDB" id="A0A438KHU0"/>
<dbReference type="InterPro" id="IPR019775">
    <property type="entry name" value="WD40_repeat_CS"/>
</dbReference>
<keyword evidence="2" id="KW-0677">Repeat</keyword>
<name>A0A438KHU0_VITVI</name>
<evidence type="ECO:0000313" key="6">
    <source>
        <dbReference type="Proteomes" id="UP000288805"/>
    </source>
</evidence>
<accession>A0A438KHU0</accession>
<dbReference type="InterPro" id="IPR051944">
    <property type="entry name" value="BEACH_domain_protein"/>
</dbReference>
<dbReference type="SUPFAM" id="SSF50978">
    <property type="entry name" value="WD40 repeat-like"/>
    <property type="match status" value="1"/>
</dbReference>
<feature type="region of interest" description="Disordered" evidence="4">
    <location>
        <begin position="237"/>
        <end position="293"/>
    </location>
</feature>
<dbReference type="PANTHER" id="PTHR46108:SF4">
    <property type="entry name" value="BLUE CHEESE"/>
    <property type="match status" value="1"/>
</dbReference>
<dbReference type="InterPro" id="IPR015943">
    <property type="entry name" value="WD40/YVTN_repeat-like_dom_sf"/>
</dbReference>
<dbReference type="InterPro" id="IPR001680">
    <property type="entry name" value="WD40_rpt"/>
</dbReference>
<dbReference type="PROSITE" id="PS50294">
    <property type="entry name" value="WD_REPEATS_REGION"/>
    <property type="match status" value="1"/>
</dbReference>
<dbReference type="PROSITE" id="PS00678">
    <property type="entry name" value="WD_REPEATS_1"/>
    <property type="match status" value="1"/>
</dbReference>
<dbReference type="PANTHER" id="PTHR46108">
    <property type="entry name" value="BLUE CHEESE"/>
    <property type="match status" value="1"/>
</dbReference>
<sequence>MGPATFGAYNWRKALCAHTAKITCLHISQPYMLIVSASDDCTVILWDLSSLVFVRQLPQFPAPISAIYVNDLTGEIVTAAGVLLAVWSINGDGLAVINTSQLPSDSILSVTSCTFSDWLDTNWYVTGHQSGAVKVWKMVHCSDEGSSRSKSTNSGAAGLALGLKALEYRLVLQKVLKFHKHPVTALHLTTDLKQLLSGDSGSDNSSSCLVGAAVDSVHQPYLWVLCFHSPQGKSSLYAEKGKQDSRAGLGIGRGKRRDDTRKKKPLVDVDKNDNKVEAYPDTEAHKEGEASDF</sequence>
<evidence type="ECO:0000313" key="5">
    <source>
        <dbReference type="EMBL" id="RVX20772.1"/>
    </source>
</evidence>
<keyword evidence="1 3" id="KW-0853">WD repeat</keyword>
<evidence type="ECO:0000256" key="4">
    <source>
        <dbReference type="SAM" id="MobiDB-lite"/>
    </source>
</evidence>
<feature type="compositionally biased region" description="Basic and acidic residues" evidence="4">
    <location>
        <begin position="256"/>
        <end position="293"/>
    </location>
</feature>
<proteinExistence type="predicted"/>
<dbReference type="SMART" id="SM00320">
    <property type="entry name" value="WD40"/>
    <property type="match status" value="3"/>
</dbReference>
<dbReference type="Gene3D" id="2.130.10.10">
    <property type="entry name" value="YVTN repeat-like/Quinoprotein amine dehydrogenase"/>
    <property type="match status" value="1"/>
</dbReference>
<dbReference type="Proteomes" id="UP000288805">
    <property type="component" value="Unassembled WGS sequence"/>
</dbReference>
<evidence type="ECO:0000256" key="1">
    <source>
        <dbReference type="ARBA" id="ARBA00022574"/>
    </source>
</evidence>